<sequence length="135" mass="14793">MYHRILIAVAPDHAETLDEMLPVARALRAPDGQIAAVSVVEAMPAYIEVQVPQEIYEGSRTDTHDKLAAALGDDKDVELVVEIGVPAQAILHTQKEGDFDLVILRSHRPAMRDWVLGTTAGRIIRDAPCAVHVIR</sequence>
<dbReference type="EMBL" id="JAEKPD010000005">
    <property type="protein sequence ID" value="MBJ3762145.1"/>
    <property type="molecule type" value="Genomic_DNA"/>
</dbReference>
<name>A0A934IEU0_9RHOB</name>
<proteinExistence type="inferred from homology"/>
<protein>
    <submittedName>
        <fullName evidence="3">Universal stress protein</fullName>
    </submittedName>
</protein>
<reference evidence="3" key="1">
    <citation type="submission" date="2020-12" db="EMBL/GenBank/DDBJ databases">
        <title>Bacterial taxonomy.</title>
        <authorList>
            <person name="Pan X."/>
        </authorList>
    </citation>
    <scope>NUCLEOTIDE SEQUENCE</scope>
    <source>
        <strain evidence="3">KCTC 52957</strain>
    </source>
</reference>
<dbReference type="Proteomes" id="UP000642488">
    <property type="component" value="Unassembled WGS sequence"/>
</dbReference>
<dbReference type="Gene3D" id="3.40.50.620">
    <property type="entry name" value="HUPs"/>
    <property type="match status" value="1"/>
</dbReference>
<evidence type="ECO:0000313" key="4">
    <source>
        <dbReference type="Proteomes" id="UP000642488"/>
    </source>
</evidence>
<dbReference type="PANTHER" id="PTHR46268">
    <property type="entry name" value="STRESS RESPONSE PROTEIN NHAX"/>
    <property type="match status" value="1"/>
</dbReference>
<evidence type="ECO:0000256" key="1">
    <source>
        <dbReference type="ARBA" id="ARBA00008791"/>
    </source>
</evidence>
<dbReference type="Pfam" id="PF00582">
    <property type="entry name" value="Usp"/>
    <property type="match status" value="1"/>
</dbReference>
<comment type="similarity">
    <text evidence="1">Belongs to the universal stress protein A family.</text>
</comment>
<dbReference type="CDD" id="cd00293">
    <property type="entry name" value="USP-like"/>
    <property type="match status" value="1"/>
</dbReference>
<dbReference type="PANTHER" id="PTHR46268:SF6">
    <property type="entry name" value="UNIVERSAL STRESS PROTEIN UP12"/>
    <property type="match status" value="1"/>
</dbReference>
<dbReference type="SUPFAM" id="SSF52402">
    <property type="entry name" value="Adenine nucleotide alpha hydrolases-like"/>
    <property type="match status" value="1"/>
</dbReference>
<evidence type="ECO:0000259" key="2">
    <source>
        <dbReference type="Pfam" id="PF00582"/>
    </source>
</evidence>
<comment type="caution">
    <text evidence="3">The sequence shown here is derived from an EMBL/GenBank/DDBJ whole genome shotgun (WGS) entry which is preliminary data.</text>
</comment>
<organism evidence="3 4">
    <name type="scientific">Palleronia pontilimi</name>
    <dbReference type="NCBI Taxonomy" id="1964209"/>
    <lineage>
        <taxon>Bacteria</taxon>
        <taxon>Pseudomonadati</taxon>
        <taxon>Pseudomonadota</taxon>
        <taxon>Alphaproteobacteria</taxon>
        <taxon>Rhodobacterales</taxon>
        <taxon>Roseobacteraceae</taxon>
        <taxon>Palleronia</taxon>
    </lineage>
</organism>
<gene>
    <name evidence="3" type="ORF">ILP92_05240</name>
</gene>
<dbReference type="InterPro" id="IPR014729">
    <property type="entry name" value="Rossmann-like_a/b/a_fold"/>
</dbReference>
<evidence type="ECO:0000313" key="3">
    <source>
        <dbReference type="EMBL" id="MBJ3762145.1"/>
    </source>
</evidence>
<dbReference type="RefSeq" id="WP_198915325.1">
    <property type="nucleotide sequence ID" value="NZ_JAEKPD010000005.1"/>
</dbReference>
<keyword evidence="4" id="KW-1185">Reference proteome</keyword>
<accession>A0A934IEU0</accession>
<feature type="domain" description="UspA" evidence="2">
    <location>
        <begin position="1"/>
        <end position="135"/>
    </location>
</feature>
<dbReference type="AlphaFoldDB" id="A0A934IEU0"/>
<dbReference type="InterPro" id="IPR006016">
    <property type="entry name" value="UspA"/>
</dbReference>